<feature type="signal peptide" evidence="1">
    <location>
        <begin position="1"/>
        <end position="21"/>
    </location>
</feature>
<dbReference type="EMBL" id="SLXQ01000001">
    <property type="protein sequence ID" value="TCP57255.1"/>
    <property type="molecule type" value="Genomic_DNA"/>
</dbReference>
<organism evidence="2 3">
    <name type="scientific">Tamaricihabitans halophyticus</name>
    <dbReference type="NCBI Taxonomy" id="1262583"/>
    <lineage>
        <taxon>Bacteria</taxon>
        <taxon>Bacillati</taxon>
        <taxon>Actinomycetota</taxon>
        <taxon>Actinomycetes</taxon>
        <taxon>Pseudonocardiales</taxon>
        <taxon>Pseudonocardiaceae</taxon>
        <taxon>Tamaricihabitans</taxon>
    </lineage>
</organism>
<dbReference type="RefSeq" id="WP_132875754.1">
    <property type="nucleotide sequence ID" value="NZ_SLXQ01000001.1"/>
</dbReference>
<evidence type="ECO:0008006" key="4">
    <source>
        <dbReference type="Google" id="ProtNLM"/>
    </source>
</evidence>
<dbReference type="PROSITE" id="PS51257">
    <property type="entry name" value="PROKAR_LIPOPROTEIN"/>
    <property type="match status" value="1"/>
</dbReference>
<name>A0A4R2RCV8_9PSEU</name>
<evidence type="ECO:0000256" key="1">
    <source>
        <dbReference type="SAM" id="SignalP"/>
    </source>
</evidence>
<gene>
    <name evidence="2" type="ORF">EV191_1011208</name>
</gene>
<proteinExistence type="predicted"/>
<accession>A0A4R2RCV8</accession>
<dbReference type="AlphaFoldDB" id="A0A4R2RCV8"/>
<keyword evidence="1" id="KW-0732">Signal</keyword>
<comment type="caution">
    <text evidence="2">The sequence shown here is derived from an EMBL/GenBank/DDBJ whole genome shotgun (WGS) entry which is preliminary data.</text>
</comment>
<keyword evidence="3" id="KW-1185">Reference proteome</keyword>
<evidence type="ECO:0000313" key="2">
    <source>
        <dbReference type="EMBL" id="TCP57255.1"/>
    </source>
</evidence>
<protein>
    <recommendedName>
        <fullName evidence="4">DUF3558 domain-containing protein</fullName>
    </recommendedName>
</protein>
<dbReference type="Proteomes" id="UP000294911">
    <property type="component" value="Unassembled WGS sequence"/>
</dbReference>
<sequence length="201" mass="21325">MRFSNKTAKMVMVSGAVIALAGCGTDTASSSSSSGPPSIPDEWVQIMDDQLNAADRVGSVPVIDRDAGCELFDPPEVGDGTPEPRGSGVSTFGSDGERYICQFGSPPITFVIGRTESAESLADTTLSVDDEDVTEHEVAGTRFVVLDHTYPNGRVEQTAQLVDEQRNVFVSAEIETKPGNQLPDDWDTADTAGVLADILRS</sequence>
<dbReference type="OrthoDB" id="3706998at2"/>
<evidence type="ECO:0000313" key="3">
    <source>
        <dbReference type="Proteomes" id="UP000294911"/>
    </source>
</evidence>
<reference evidence="2 3" key="1">
    <citation type="submission" date="2019-03" db="EMBL/GenBank/DDBJ databases">
        <title>Genomic Encyclopedia of Type Strains, Phase IV (KMG-IV): sequencing the most valuable type-strain genomes for metagenomic binning, comparative biology and taxonomic classification.</title>
        <authorList>
            <person name="Goeker M."/>
        </authorList>
    </citation>
    <scope>NUCLEOTIDE SEQUENCE [LARGE SCALE GENOMIC DNA]</scope>
    <source>
        <strain evidence="2 3">DSM 45765</strain>
    </source>
</reference>
<feature type="chain" id="PRO_5039104526" description="DUF3558 domain-containing protein" evidence="1">
    <location>
        <begin position="22"/>
        <end position="201"/>
    </location>
</feature>